<evidence type="ECO:0000313" key="3">
    <source>
        <dbReference type="EMBL" id="OTF80217.1"/>
    </source>
</evidence>
<feature type="domain" description="C-CAP/cofactor C-like" evidence="2">
    <location>
        <begin position="14"/>
        <end position="151"/>
    </location>
</feature>
<dbReference type="InterPro" id="IPR013912">
    <property type="entry name" value="Adenylate_cyclase-assoc_CAP_C"/>
</dbReference>
<dbReference type="PANTHER" id="PTHR10652:SF0">
    <property type="entry name" value="ADENYLYL CYCLASE-ASSOCIATED PROTEIN"/>
    <property type="match status" value="1"/>
</dbReference>
<evidence type="ECO:0000259" key="2">
    <source>
        <dbReference type="PROSITE" id="PS51329"/>
    </source>
</evidence>
<dbReference type="AlphaFoldDB" id="A0A1Y3BJC1"/>
<dbReference type="InterPro" id="IPR006599">
    <property type="entry name" value="CARP_motif"/>
</dbReference>
<proteinExistence type="inferred from homology"/>
<dbReference type="SUPFAM" id="SSF69340">
    <property type="entry name" value="C-terminal domain of adenylylcyclase associated protein"/>
    <property type="match status" value="1"/>
</dbReference>
<dbReference type="PROSITE" id="PS51329">
    <property type="entry name" value="C_CAP_COFACTOR_C"/>
    <property type="match status" value="1"/>
</dbReference>
<dbReference type="GO" id="GO:0003779">
    <property type="term" value="F:actin binding"/>
    <property type="evidence" value="ECO:0007669"/>
    <property type="project" value="InterPro"/>
</dbReference>
<organism evidence="3 4">
    <name type="scientific">Euroglyphus maynei</name>
    <name type="common">Mayne's house dust mite</name>
    <dbReference type="NCBI Taxonomy" id="6958"/>
    <lineage>
        <taxon>Eukaryota</taxon>
        <taxon>Metazoa</taxon>
        <taxon>Ecdysozoa</taxon>
        <taxon>Arthropoda</taxon>
        <taxon>Chelicerata</taxon>
        <taxon>Arachnida</taxon>
        <taxon>Acari</taxon>
        <taxon>Acariformes</taxon>
        <taxon>Sarcoptiformes</taxon>
        <taxon>Astigmata</taxon>
        <taxon>Psoroptidia</taxon>
        <taxon>Analgoidea</taxon>
        <taxon>Pyroglyphidae</taxon>
        <taxon>Pyroglyphinae</taxon>
        <taxon>Euroglyphus</taxon>
    </lineage>
</organism>
<dbReference type="GO" id="GO:0005737">
    <property type="term" value="C:cytoplasm"/>
    <property type="evidence" value="ECO:0007669"/>
    <property type="project" value="TreeGrafter"/>
</dbReference>
<dbReference type="OrthoDB" id="1601at2759"/>
<dbReference type="InterPro" id="IPR016098">
    <property type="entry name" value="CAP/MinC_C"/>
</dbReference>
<dbReference type="PANTHER" id="PTHR10652">
    <property type="entry name" value="ADENYLYL CYCLASE-ASSOCIATED PROTEIN"/>
    <property type="match status" value="1"/>
</dbReference>
<dbReference type="FunFam" id="2.160.20.70:FF:000001">
    <property type="entry name" value="Adenylyl cyclase-associated protein"/>
    <property type="match status" value="1"/>
</dbReference>
<comment type="caution">
    <text evidence="3">The sequence shown here is derived from an EMBL/GenBank/DDBJ whole genome shotgun (WGS) entry which is preliminary data.</text>
</comment>
<dbReference type="Proteomes" id="UP000194236">
    <property type="component" value="Unassembled WGS sequence"/>
</dbReference>
<reference evidence="3 4" key="1">
    <citation type="submission" date="2017-03" db="EMBL/GenBank/DDBJ databases">
        <title>Genome Survey of Euroglyphus maynei.</title>
        <authorList>
            <person name="Arlian L.G."/>
            <person name="Morgan M.S."/>
            <person name="Rider S.D."/>
        </authorList>
    </citation>
    <scope>NUCLEOTIDE SEQUENCE [LARGE SCALE GENOMIC DNA]</scope>
    <source>
        <strain evidence="3">Arlian Lab</strain>
        <tissue evidence="3">Whole body</tissue>
    </source>
</reference>
<dbReference type="SMART" id="SM00673">
    <property type="entry name" value="CARP"/>
    <property type="match status" value="2"/>
</dbReference>
<dbReference type="Gene3D" id="2.160.20.70">
    <property type="match status" value="1"/>
</dbReference>
<dbReference type="GO" id="GO:0007015">
    <property type="term" value="P:actin filament organization"/>
    <property type="evidence" value="ECO:0007669"/>
    <property type="project" value="TreeGrafter"/>
</dbReference>
<comment type="similarity">
    <text evidence="1">Belongs to the CAP family.</text>
</comment>
<dbReference type="InterPro" id="IPR001837">
    <property type="entry name" value="Adenylate_cyclase-assoc_CAP"/>
</dbReference>
<evidence type="ECO:0000313" key="4">
    <source>
        <dbReference type="Proteomes" id="UP000194236"/>
    </source>
</evidence>
<dbReference type="InterPro" id="IPR036223">
    <property type="entry name" value="CAP_C_sf"/>
</dbReference>
<dbReference type="InterPro" id="IPR028417">
    <property type="entry name" value="CAP_CS_C"/>
</dbReference>
<name>A0A1Y3BJC1_EURMA</name>
<keyword evidence="4" id="KW-1185">Reference proteome</keyword>
<protein>
    <submittedName>
        <fullName evidence="3">Adenylyl cyclase-associated protein 1-like protein</fullName>
    </submittedName>
</protein>
<dbReference type="EMBL" id="MUJZ01019413">
    <property type="protein sequence ID" value="OTF80217.1"/>
    <property type="molecule type" value="Genomic_DNA"/>
</dbReference>
<dbReference type="PROSITE" id="PS01089">
    <property type="entry name" value="CAP_2"/>
    <property type="match status" value="1"/>
</dbReference>
<gene>
    <name evidence="3" type="ORF">BLA29_003072</name>
</gene>
<dbReference type="GO" id="GO:0019933">
    <property type="term" value="P:cAMP-mediated signaling"/>
    <property type="evidence" value="ECO:0007669"/>
    <property type="project" value="TreeGrafter"/>
</dbReference>
<accession>A0A1Y3BJC1</accession>
<dbReference type="InterPro" id="IPR017901">
    <property type="entry name" value="C-CAP_CF_C-like"/>
</dbReference>
<dbReference type="GO" id="GO:0008179">
    <property type="term" value="F:adenylate cyclase binding"/>
    <property type="evidence" value="ECO:0007669"/>
    <property type="project" value="TreeGrafter"/>
</dbReference>
<dbReference type="Pfam" id="PF08603">
    <property type="entry name" value="CAP_C"/>
    <property type="match status" value="1"/>
</dbReference>
<sequence length="172" mass="19322">MKNLSIAQSKGIVQQKPEKLCLEGKKWMVENFKGKHDLLVDDTYIQQSVNIYQCDDCVLTVKGKVNSITVDKCKKFGIVFDSIVSFVEFINCRQIKAQAMESVPTITIDFTDGVELYLGKQSMNVEIISSKSSSINVSVPESNGDYVEHPIPEQLKSTWNVKGFHTEPISKN</sequence>
<evidence type="ECO:0000256" key="1">
    <source>
        <dbReference type="ARBA" id="ARBA00007659"/>
    </source>
</evidence>